<comment type="caution">
    <text evidence="2">The sequence shown here is derived from an EMBL/GenBank/DDBJ whole genome shotgun (WGS) entry which is preliminary data.</text>
</comment>
<dbReference type="EMBL" id="AXDC01000016">
    <property type="protein sequence ID" value="ERM92042.1"/>
    <property type="molecule type" value="Genomic_DNA"/>
</dbReference>
<dbReference type="Pfam" id="PF07314">
    <property type="entry name" value="Lit"/>
    <property type="match status" value="1"/>
</dbReference>
<gene>
    <name evidence="2" type="ORF">O163_07175</name>
</gene>
<feature type="transmembrane region" description="Helical" evidence="1">
    <location>
        <begin position="236"/>
        <end position="256"/>
    </location>
</feature>
<name>U5CVD9_CALSX</name>
<keyword evidence="1" id="KW-0472">Membrane</keyword>
<accession>U5CVD9</accession>
<proteinExistence type="predicted"/>
<evidence type="ECO:0000256" key="1">
    <source>
        <dbReference type="SAM" id="Phobius"/>
    </source>
</evidence>
<evidence type="ECO:0000313" key="3">
    <source>
        <dbReference type="Proteomes" id="UP000016856"/>
    </source>
</evidence>
<protein>
    <submittedName>
        <fullName evidence="2">Membrane protein</fullName>
    </submittedName>
</protein>
<feature type="transmembrane region" description="Helical" evidence="1">
    <location>
        <begin position="9"/>
        <end position="28"/>
    </location>
</feature>
<dbReference type="AlphaFoldDB" id="U5CVD9"/>
<evidence type="ECO:0000313" key="2">
    <source>
        <dbReference type="EMBL" id="ERM92042.1"/>
    </source>
</evidence>
<feature type="transmembrane region" description="Helical" evidence="1">
    <location>
        <begin position="117"/>
        <end position="136"/>
    </location>
</feature>
<feature type="transmembrane region" description="Helical" evidence="1">
    <location>
        <begin position="202"/>
        <end position="224"/>
    </location>
</feature>
<sequence>MTMRKVKKIFIWVVTFVMAFSLILWLFLFNLEHVAFNLDFYKNEYLKNDVPSVTKMEIGELLKVTEKMHEYLKGKADDMDVLANIGGDLVRVFNDKELAHMKDVKNLFKLGFWLKDISIAVFLAFFALLVWQTSFVKTLSLLQKGVGFSLLALLILGVLIVLDFENWFTLFHLAFFNNDLWLLDVEKDRLIQMFPLNFFEDAVYLIFKNTLIEILAITGGVFAISKLLKEPHRGSFYTHIEVFSSIISSSSSFVIVSFSSSFSAIAITLSLCSRSIFLAKV</sequence>
<dbReference type="Proteomes" id="UP000016856">
    <property type="component" value="Unassembled WGS sequence"/>
</dbReference>
<organism evidence="2 3">
    <name type="scientific">Caldanaerobacter subterraneus subsp. yonseiensis KB-1</name>
    <dbReference type="NCBI Taxonomy" id="1388761"/>
    <lineage>
        <taxon>Bacteria</taxon>
        <taxon>Bacillati</taxon>
        <taxon>Bacillota</taxon>
        <taxon>Clostridia</taxon>
        <taxon>Thermoanaerobacterales</taxon>
        <taxon>Thermoanaerobacteraceae</taxon>
        <taxon>Caldanaerobacter</taxon>
    </lineage>
</organism>
<keyword evidence="1" id="KW-1133">Transmembrane helix</keyword>
<feature type="transmembrane region" description="Helical" evidence="1">
    <location>
        <begin position="148"/>
        <end position="175"/>
    </location>
</feature>
<reference evidence="2 3" key="1">
    <citation type="journal article" date="2013" name="Genome Announc.">
        <title>Draft Genome Sequence of an Anaerobic and Extremophilic Bacterium, Caldanaerobacter yonseiensis, Isolated from a Geothermal Hot Stream.</title>
        <authorList>
            <person name="Lee S.J."/>
            <person name="Lee Y.J."/>
            <person name="Park G.S."/>
            <person name="Kim B.C."/>
            <person name="Lee S.J."/>
            <person name="Shin J.H."/>
            <person name="Lee D.W."/>
        </authorList>
    </citation>
    <scope>NUCLEOTIDE SEQUENCE [LARGE SCALE GENOMIC DNA]</scope>
    <source>
        <strain evidence="2 3">KB-1</strain>
    </source>
</reference>
<dbReference type="NCBIfam" id="TIGR01906">
    <property type="entry name" value="integ_TIGR01906"/>
    <property type="match status" value="1"/>
</dbReference>
<keyword evidence="1" id="KW-0812">Transmembrane</keyword>
<dbReference type="InterPro" id="IPR010178">
    <property type="entry name" value="Lit"/>
</dbReference>